<dbReference type="InterPro" id="IPR029071">
    <property type="entry name" value="Ubiquitin-like_domsf"/>
</dbReference>
<dbReference type="SUPFAM" id="SSF54236">
    <property type="entry name" value="Ubiquitin-like"/>
    <property type="match status" value="1"/>
</dbReference>
<evidence type="ECO:0000259" key="1">
    <source>
        <dbReference type="PROSITE" id="PS50057"/>
    </source>
</evidence>
<dbReference type="GO" id="GO:0090162">
    <property type="term" value="P:establishment of epithelial cell polarity"/>
    <property type="evidence" value="ECO:0007669"/>
    <property type="project" value="InterPro"/>
</dbReference>
<dbReference type="InterPro" id="IPR047176">
    <property type="entry name" value="FRMD4A/B"/>
</dbReference>
<organism evidence="2 3">
    <name type="scientific">Cherax quadricarinatus</name>
    <name type="common">Australian red claw crayfish</name>
    <dbReference type="NCBI Taxonomy" id="27406"/>
    <lineage>
        <taxon>Eukaryota</taxon>
        <taxon>Metazoa</taxon>
        <taxon>Ecdysozoa</taxon>
        <taxon>Arthropoda</taxon>
        <taxon>Crustacea</taxon>
        <taxon>Multicrustacea</taxon>
        <taxon>Malacostraca</taxon>
        <taxon>Eumalacostraca</taxon>
        <taxon>Eucarida</taxon>
        <taxon>Decapoda</taxon>
        <taxon>Pleocyemata</taxon>
        <taxon>Astacidea</taxon>
        <taxon>Parastacoidea</taxon>
        <taxon>Parastacidae</taxon>
        <taxon>Cherax</taxon>
    </lineage>
</organism>
<accession>A0AAW0XQ14</accession>
<name>A0AAW0XQ14_CHEQU</name>
<dbReference type="InterPro" id="IPR000299">
    <property type="entry name" value="FERM_domain"/>
</dbReference>
<reference evidence="2 3" key="1">
    <citation type="journal article" date="2024" name="BMC Genomics">
        <title>Genome assembly of redclaw crayfish (Cherax quadricarinatus) provides insights into its immune adaptation and hypoxia tolerance.</title>
        <authorList>
            <person name="Liu Z."/>
            <person name="Zheng J."/>
            <person name="Li H."/>
            <person name="Fang K."/>
            <person name="Wang S."/>
            <person name="He J."/>
            <person name="Zhou D."/>
            <person name="Weng S."/>
            <person name="Chi M."/>
            <person name="Gu Z."/>
            <person name="He J."/>
            <person name="Li F."/>
            <person name="Wang M."/>
        </authorList>
    </citation>
    <scope>NUCLEOTIDE SEQUENCE [LARGE SCALE GENOMIC DNA]</scope>
    <source>
        <strain evidence="2">ZL_2023a</strain>
    </source>
</reference>
<dbReference type="EMBL" id="JARKIK010000031">
    <property type="protein sequence ID" value="KAK8741366.1"/>
    <property type="molecule type" value="Genomic_DNA"/>
</dbReference>
<dbReference type="Pfam" id="PF09379">
    <property type="entry name" value="FERM_N"/>
    <property type="match status" value="1"/>
</dbReference>
<feature type="non-terminal residue" evidence="2">
    <location>
        <position position="123"/>
    </location>
</feature>
<dbReference type="AlphaFoldDB" id="A0AAW0XQ14"/>
<protein>
    <recommendedName>
        <fullName evidence="1">FERM domain-containing protein</fullName>
    </recommendedName>
</protein>
<sequence length="123" mass="14421">RFRRKSKKMSLGVRVEVVLLDDRRLQLNVGPRLLTHELLAMVASHFILKESQYFSLALLDSTGHYQWLSHDRRVVDHDAVRTLNGAPLTLYFLVKYYVDSVLHLQGPQTVELFYQHARNLVYK</sequence>
<proteinExistence type="predicted"/>
<comment type="caution">
    <text evidence="2">The sequence shown here is derived from an EMBL/GenBank/DDBJ whole genome shotgun (WGS) entry which is preliminary data.</text>
</comment>
<feature type="domain" description="FERM" evidence="1">
    <location>
        <begin position="13"/>
        <end position="123"/>
    </location>
</feature>
<dbReference type="PANTHER" id="PTHR46079:SF2">
    <property type="entry name" value="FERM DOMAIN-CONTAINING PROTEIN"/>
    <property type="match status" value="1"/>
</dbReference>
<dbReference type="Proteomes" id="UP001445076">
    <property type="component" value="Unassembled WGS sequence"/>
</dbReference>
<evidence type="ECO:0000313" key="2">
    <source>
        <dbReference type="EMBL" id="KAK8741366.1"/>
    </source>
</evidence>
<dbReference type="PROSITE" id="PS50057">
    <property type="entry name" value="FERM_3"/>
    <property type="match status" value="1"/>
</dbReference>
<gene>
    <name evidence="2" type="ORF">OTU49_017408</name>
</gene>
<dbReference type="PANTHER" id="PTHR46079">
    <property type="entry name" value="FERM DOMAIN-CONTAINING PROTEIN 4"/>
    <property type="match status" value="1"/>
</dbReference>
<keyword evidence="3" id="KW-1185">Reference proteome</keyword>
<dbReference type="InterPro" id="IPR018979">
    <property type="entry name" value="FERM_N"/>
</dbReference>
<dbReference type="Gene3D" id="3.10.20.90">
    <property type="entry name" value="Phosphatidylinositol 3-kinase Catalytic Subunit, Chain A, domain 1"/>
    <property type="match status" value="1"/>
</dbReference>
<feature type="non-terminal residue" evidence="2">
    <location>
        <position position="1"/>
    </location>
</feature>
<evidence type="ECO:0000313" key="3">
    <source>
        <dbReference type="Proteomes" id="UP001445076"/>
    </source>
</evidence>